<dbReference type="InterPro" id="IPR051677">
    <property type="entry name" value="AfsR-DnrI-RedD_regulator"/>
</dbReference>
<dbReference type="Gene3D" id="1.25.40.10">
    <property type="entry name" value="Tetratricopeptide repeat domain"/>
    <property type="match status" value="1"/>
</dbReference>
<sequence length="268" mass="29415">MHAPTSPSAALPAELPGLHDLEIVTCGDPGVSRSGQAVSWPARSAAELLWYLHAHPQGAYRARLLLDLWGDEETPAALGRFRVALHRLRAVLGGPQTVTETAGRYALHPAVYARSDVGRQAALLTGEMSAEVCQAALATAQGPYLPQLETAWVRPERDRLAALHQQLALDLSWQHCSQQQCDCSLRELLSAAEADPLLGENHQQRLLVCLSVQRGPVAATDHYRRYVRYLRQEVGDGPLPETQALAQRVRQGEAACHWRQVDRPKTGD</sequence>
<protein>
    <submittedName>
        <fullName evidence="5">Response regulator receiver protein</fullName>
    </submittedName>
</protein>
<organism evidence="5 6">
    <name type="scientific">Deinococcus radiophilus</name>
    <dbReference type="NCBI Taxonomy" id="32062"/>
    <lineage>
        <taxon>Bacteria</taxon>
        <taxon>Thermotogati</taxon>
        <taxon>Deinococcota</taxon>
        <taxon>Deinococci</taxon>
        <taxon>Deinococcales</taxon>
        <taxon>Deinococcaceae</taxon>
        <taxon>Deinococcus</taxon>
    </lineage>
</organism>
<reference evidence="5 6" key="1">
    <citation type="submission" date="2018-12" db="EMBL/GenBank/DDBJ databases">
        <title>Deinococcus radiophilus ATCC 27603 genome sequencing and assembly.</title>
        <authorList>
            <person name="Maclea K.S."/>
            <person name="Maynard C.R."/>
        </authorList>
    </citation>
    <scope>NUCLEOTIDE SEQUENCE [LARGE SCALE GENOMIC DNA]</scope>
    <source>
        <strain evidence="5 6">ATCC 27603</strain>
    </source>
</reference>
<dbReference type="InterPro" id="IPR001867">
    <property type="entry name" value="OmpR/PhoB-type_DNA-bd"/>
</dbReference>
<dbReference type="SUPFAM" id="SSF48452">
    <property type="entry name" value="TPR-like"/>
    <property type="match status" value="1"/>
</dbReference>
<feature type="domain" description="OmpR/PhoB-type" evidence="3">
    <location>
        <begin position="35"/>
        <end position="107"/>
    </location>
</feature>
<dbReference type="SMART" id="SM00862">
    <property type="entry name" value="Trans_reg_C"/>
    <property type="match status" value="1"/>
</dbReference>
<dbReference type="SUPFAM" id="SSF46894">
    <property type="entry name" value="C-terminal effector domain of the bipartite response regulators"/>
    <property type="match status" value="1"/>
</dbReference>
<dbReference type="GO" id="GO:0000160">
    <property type="term" value="P:phosphorelay signal transduction system"/>
    <property type="evidence" value="ECO:0007669"/>
    <property type="project" value="InterPro"/>
</dbReference>
<dbReference type="AlphaFoldDB" id="A0A3S0IC97"/>
<dbReference type="InterPro" id="IPR036388">
    <property type="entry name" value="WH-like_DNA-bd_sf"/>
</dbReference>
<dbReference type="Proteomes" id="UP000277766">
    <property type="component" value="Unassembled WGS sequence"/>
</dbReference>
<evidence type="ECO:0000313" key="6">
    <source>
        <dbReference type="Proteomes" id="UP000277766"/>
    </source>
</evidence>
<keyword evidence="6" id="KW-1185">Reference proteome</keyword>
<evidence type="ECO:0000256" key="2">
    <source>
        <dbReference type="ARBA" id="ARBA00023125"/>
    </source>
</evidence>
<proteinExistence type="inferred from homology"/>
<dbReference type="InterPro" id="IPR016032">
    <property type="entry name" value="Sig_transdc_resp-reg_C-effctor"/>
</dbReference>
<dbReference type="InterPro" id="IPR011990">
    <property type="entry name" value="TPR-like_helical_dom_sf"/>
</dbReference>
<dbReference type="GO" id="GO:0003677">
    <property type="term" value="F:DNA binding"/>
    <property type="evidence" value="ECO:0007669"/>
    <property type="project" value="UniProtKB-KW"/>
</dbReference>
<dbReference type="EMBL" id="RXPE01000002">
    <property type="protein sequence ID" value="RTR30361.1"/>
    <property type="molecule type" value="Genomic_DNA"/>
</dbReference>
<evidence type="ECO:0000259" key="3">
    <source>
        <dbReference type="SMART" id="SM00862"/>
    </source>
</evidence>
<evidence type="ECO:0000256" key="1">
    <source>
        <dbReference type="ARBA" id="ARBA00005820"/>
    </source>
</evidence>
<comment type="similarity">
    <text evidence="1">Belongs to the AfsR/DnrI/RedD regulatory family.</text>
</comment>
<evidence type="ECO:0000259" key="4">
    <source>
        <dbReference type="SMART" id="SM01043"/>
    </source>
</evidence>
<accession>A0A3S0IC97</accession>
<dbReference type="PANTHER" id="PTHR35807">
    <property type="entry name" value="TRANSCRIPTIONAL REGULATOR REDD-RELATED"/>
    <property type="match status" value="1"/>
</dbReference>
<feature type="domain" description="Bacterial transcriptional activator" evidence="4">
    <location>
        <begin position="115"/>
        <end position="250"/>
    </location>
</feature>
<dbReference type="GO" id="GO:0006355">
    <property type="term" value="P:regulation of DNA-templated transcription"/>
    <property type="evidence" value="ECO:0007669"/>
    <property type="project" value="InterPro"/>
</dbReference>
<gene>
    <name evidence="5" type="ORF">EJ104_02245</name>
</gene>
<dbReference type="OrthoDB" id="58925at2"/>
<dbReference type="SMART" id="SM01043">
    <property type="entry name" value="BTAD"/>
    <property type="match status" value="1"/>
</dbReference>
<dbReference type="Gene3D" id="1.10.10.10">
    <property type="entry name" value="Winged helix-like DNA-binding domain superfamily/Winged helix DNA-binding domain"/>
    <property type="match status" value="1"/>
</dbReference>
<evidence type="ECO:0000313" key="5">
    <source>
        <dbReference type="EMBL" id="RTR30361.1"/>
    </source>
</evidence>
<comment type="caution">
    <text evidence="5">The sequence shown here is derived from an EMBL/GenBank/DDBJ whole genome shotgun (WGS) entry which is preliminary data.</text>
</comment>
<dbReference type="InterPro" id="IPR005158">
    <property type="entry name" value="BTAD"/>
</dbReference>
<dbReference type="Pfam" id="PF03704">
    <property type="entry name" value="BTAD"/>
    <property type="match status" value="1"/>
</dbReference>
<name>A0A3S0IC97_9DEIO</name>
<keyword evidence="2" id="KW-0238">DNA-binding</keyword>